<dbReference type="Pfam" id="PF07690">
    <property type="entry name" value="MFS_1"/>
    <property type="match status" value="1"/>
</dbReference>
<feature type="transmembrane region" description="Helical" evidence="7">
    <location>
        <begin position="303"/>
        <end position="326"/>
    </location>
</feature>
<feature type="transmembrane region" description="Helical" evidence="7">
    <location>
        <begin position="194"/>
        <end position="213"/>
    </location>
</feature>
<feature type="transmembrane region" description="Helical" evidence="7">
    <location>
        <begin position="333"/>
        <end position="352"/>
    </location>
</feature>
<dbReference type="InterPro" id="IPR036259">
    <property type="entry name" value="MFS_trans_sf"/>
</dbReference>
<protein>
    <recommendedName>
        <fullName evidence="8">Major facilitator superfamily (MFS) profile domain-containing protein</fullName>
    </recommendedName>
</protein>
<organism evidence="9 10">
    <name type="scientific">Clavelina lepadiformis</name>
    <name type="common">Light-bulb sea squirt</name>
    <name type="synonym">Ascidia lepadiformis</name>
    <dbReference type="NCBI Taxonomy" id="159417"/>
    <lineage>
        <taxon>Eukaryota</taxon>
        <taxon>Metazoa</taxon>
        <taxon>Chordata</taxon>
        <taxon>Tunicata</taxon>
        <taxon>Ascidiacea</taxon>
        <taxon>Aplousobranchia</taxon>
        <taxon>Clavelinidae</taxon>
        <taxon>Clavelina</taxon>
    </lineage>
</organism>
<evidence type="ECO:0000313" key="9">
    <source>
        <dbReference type="EMBL" id="CAK8687977.1"/>
    </source>
</evidence>
<evidence type="ECO:0000259" key="8">
    <source>
        <dbReference type="PROSITE" id="PS50850"/>
    </source>
</evidence>
<keyword evidence="2" id="KW-0813">Transport</keyword>
<evidence type="ECO:0000256" key="1">
    <source>
        <dbReference type="ARBA" id="ARBA00004141"/>
    </source>
</evidence>
<dbReference type="Gene3D" id="1.20.1250.20">
    <property type="entry name" value="MFS general substrate transporter like domains"/>
    <property type="match status" value="1"/>
</dbReference>
<feature type="transmembrane region" description="Helical" evidence="7">
    <location>
        <begin position="225"/>
        <end position="243"/>
    </location>
</feature>
<dbReference type="SUPFAM" id="SSF103473">
    <property type="entry name" value="MFS general substrate transporter"/>
    <property type="match status" value="1"/>
</dbReference>
<dbReference type="InterPro" id="IPR020846">
    <property type="entry name" value="MFS_dom"/>
</dbReference>
<dbReference type="EMBL" id="CAWYQH010000106">
    <property type="protein sequence ID" value="CAK8687977.1"/>
    <property type="molecule type" value="Genomic_DNA"/>
</dbReference>
<dbReference type="PANTHER" id="PTHR23506">
    <property type="entry name" value="GH10249P"/>
    <property type="match status" value="1"/>
</dbReference>
<feature type="region of interest" description="Disordered" evidence="6">
    <location>
        <begin position="453"/>
        <end position="472"/>
    </location>
</feature>
<accession>A0ABP0G849</accession>
<sequence length="472" mass="51036">MGVLERFRNSRTTSVAIVFSMLLIDYLLLFAIVPVIPAFLWKHHQKSLNISVEISCNKSTNDPSLFAFNVTLPPNHNSATEKSESQKLCNQNMEKAYLKTQSVKIAAIIAAKPAVQVIANLLMGPLIDRIGYSVPMFFGVIVICTTATTFGLGQSYVALLVSAAIQGIGSACAMAGGMAMLMRKYTEDEERGKVIGISLGAIGIGAIAGPPYGSVMNAFAGKATTFLLLGGIIAAIGIFQVFYSRLKIERKSESEKVTSLWKLLADPYIILAATSLMLVNIAFGIFNSGLPAWLIQRFNSPKWMLGLAFIPVCIGYAVTTNVLSFLPMRNMRWLVALVGTYMSVAACLSLPFSTSFAATIGPTLILGIGCGLIEVNIYPILAILVDTRHKSDYGSVYAIADISICLGFIIGPLLTGSLLQLISFSWVLWMLTIVLFLFAPFLVFLKKPIQGKPDQETESLLDGSVSAKNVEE</sequence>
<dbReference type="InterPro" id="IPR011701">
    <property type="entry name" value="MFS"/>
</dbReference>
<evidence type="ECO:0000313" key="10">
    <source>
        <dbReference type="Proteomes" id="UP001642483"/>
    </source>
</evidence>
<evidence type="ECO:0000256" key="2">
    <source>
        <dbReference type="ARBA" id="ARBA00022448"/>
    </source>
</evidence>
<feature type="domain" description="Major facilitator superfamily (MFS) profile" evidence="8">
    <location>
        <begin position="18"/>
        <end position="450"/>
    </location>
</feature>
<feature type="transmembrane region" description="Helical" evidence="7">
    <location>
        <begin position="364"/>
        <end position="384"/>
    </location>
</feature>
<gene>
    <name evidence="9" type="ORF">CVLEPA_LOCUS20021</name>
</gene>
<dbReference type="Proteomes" id="UP001642483">
    <property type="component" value="Unassembled WGS sequence"/>
</dbReference>
<feature type="transmembrane region" description="Helical" evidence="7">
    <location>
        <begin position="426"/>
        <end position="445"/>
    </location>
</feature>
<evidence type="ECO:0000256" key="3">
    <source>
        <dbReference type="ARBA" id="ARBA00022692"/>
    </source>
</evidence>
<evidence type="ECO:0000256" key="6">
    <source>
        <dbReference type="SAM" id="MobiDB-lite"/>
    </source>
</evidence>
<comment type="caution">
    <text evidence="9">The sequence shown here is derived from an EMBL/GenBank/DDBJ whole genome shotgun (WGS) entry which is preliminary data.</text>
</comment>
<comment type="subcellular location">
    <subcellularLocation>
        <location evidence="1">Membrane</location>
        <topology evidence="1">Multi-pass membrane protein</topology>
    </subcellularLocation>
</comment>
<name>A0ABP0G849_CLALP</name>
<dbReference type="PANTHER" id="PTHR23506:SF23">
    <property type="entry name" value="GH10249P"/>
    <property type="match status" value="1"/>
</dbReference>
<feature type="transmembrane region" description="Helical" evidence="7">
    <location>
        <begin position="156"/>
        <end position="182"/>
    </location>
</feature>
<feature type="transmembrane region" description="Helical" evidence="7">
    <location>
        <begin position="263"/>
        <end position="283"/>
    </location>
</feature>
<proteinExistence type="predicted"/>
<feature type="transmembrane region" description="Helical" evidence="7">
    <location>
        <begin position="396"/>
        <end position="414"/>
    </location>
</feature>
<keyword evidence="5 7" id="KW-0472">Membrane</keyword>
<evidence type="ECO:0000256" key="7">
    <source>
        <dbReference type="SAM" id="Phobius"/>
    </source>
</evidence>
<dbReference type="PROSITE" id="PS50850">
    <property type="entry name" value="MFS"/>
    <property type="match status" value="1"/>
</dbReference>
<evidence type="ECO:0000256" key="5">
    <source>
        <dbReference type="ARBA" id="ARBA00023136"/>
    </source>
</evidence>
<feature type="transmembrane region" description="Helical" evidence="7">
    <location>
        <begin position="15"/>
        <end position="41"/>
    </location>
</feature>
<reference evidence="9 10" key="1">
    <citation type="submission" date="2024-02" db="EMBL/GenBank/DDBJ databases">
        <authorList>
            <person name="Daric V."/>
            <person name="Darras S."/>
        </authorList>
    </citation>
    <scope>NUCLEOTIDE SEQUENCE [LARGE SCALE GENOMIC DNA]</scope>
</reference>
<keyword evidence="3 7" id="KW-0812">Transmembrane</keyword>
<dbReference type="InterPro" id="IPR050930">
    <property type="entry name" value="MFS_Vesicular_Transporter"/>
</dbReference>
<keyword evidence="10" id="KW-1185">Reference proteome</keyword>
<evidence type="ECO:0000256" key="4">
    <source>
        <dbReference type="ARBA" id="ARBA00022989"/>
    </source>
</evidence>
<feature type="transmembrane region" description="Helical" evidence="7">
    <location>
        <begin position="130"/>
        <end position="150"/>
    </location>
</feature>
<keyword evidence="4 7" id="KW-1133">Transmembrane helix</keyword>